<reference evidence="2" key="1">
    <citation type="submission" date="2019-07" db="EMBL/GenBank/DDBJ databases">
        <title>Shewanella sp. YLB-08 draft genomic sequence.</title>
        <authorList>
            <person name="Yu L."/>
        </authorList>
    </citation>
    <scope>NUCLEOTIDE SEQUENCE [LARGE SCALE GENOMIC DNA]</scope>
    <source>
        <strain evidence="2">JCM 20706</strain>
    </source>
</reference>
<sequence length="137" mass="15573">MSNANVQHQHVDINSAHTSKVGFNAAVTILQHWGCKTEAITNILRVNRSSYFAYKSGKKAFVLDKDQLTRISYILNIHAALRQFFTNSENIYGYMNMVNNNPYFEGRKPLEIIAAGDFGALHEVYHRVDHLRSGGWS</sequence>
<dbReference type="OrthoDB" id="117888at2"/>
<gene>
    <name evidence="1" type="ORF">FN961_19680</name>
</gene>
<dbReference type="EMBL" id="VKGK01000029">
    <property type="protein sequence ID" value="TRY12685.1"/>
    <property type="molecule type" value="Genomic_DNA"/>
</dbReference>
<keyword evidence="2" id="KW-1185">Reference proteome</keyword>
<proteinExistence type="predicted"/>
<dbReference type="RefSeq" id="WP_144041889.1">
    <property type="nucleotide sequence ID" value="NZ_BMPL01000028.1"/>
</dbReference>
<accession>A0A553JJR3</accession>
<comment type="caution">
    <text evidence="1">The sequence shown here is derived from an EMBL/GenBank/DDBJ whole genome shotgun (WGS) entry which is preliminary data.</text>
</comment>
<evidence type="ECO:0000313" key="2">
    <source>
        <dbReference type="Proteomes" id="UP000318126"/>
    </source>
</evidence>
<evidence type="ECO:0008006" key="3">
    <source>
        <dbReference type="Google" id="ProtNLM"/>
    </source>
</evidence>
<evidence type="ECO:0000313" key="1">
    <source>
        <dbReference type="EMBL" id="TRY12685.1"/>
    </source>
</evidence>
<organism evidence="1 2">
    <name type="scientific">Shewanella hanedai</name>
    <name type="common">Alteromonas hanedai</name>
    <dbReference type="NCBI Taxonomy" id="25"/>
    <lineage>
        <taxon>Bacteria</taxon>
        <taxon>Pseudomonadati</taxon>
        <taxon>Pseudomonadota</taxon>
        <taxon>Gammaproteobacteria</taxon>
        <taxon>Alteromonadales</taxon>
        <taxon>Shewanellaceae</taxon>
        <taxon>Shewanella</taxon>
    </lineage>
</organism>
<dbReference type="Proteomes" id="UP000318126">
    <property type="component" value="Unassembled WGS sequence"/>
</dbReference>
<protein>
    <recommendedName>
        <fullName evidence="3">DUF2384 domain-containing protein</fullName>
    </recommendedName>
</protein>
<name>A0A553JJR3_SHEHA</name>
<dbReference type="AlphaFoldDB" id="A0A553JJR3"/>